<accession>A0A0K9FEC4</accession>
<comment type="catalytic activity">
    <reaction evidence="17 19">
        <text>alpha-ribazole + adenosylcob(III)inamide-GDP = adenosylcob(III)alamin + GMP + H(+)</text>
        <dbReference type="Rhea" id="RHEA:16049"/>
        <dbReference type="ChEBI" id="CHEBI:10329"/>
        <dbReference type="ChEBI" id="CHEBI:15378"/>
        <dbReference type="ChEBI" id="CHEBI:18408"/>
        <dbReference type="ChEBI" id="CHEBI:58115"/>
        <dbReference type="ChEBI" id="CHEBI:60487"/>
        <dbReference type="EC" id="2.7.8.26"/>
    </reaction>
</comment>
<evidence type="ECO:0000256" key="1">
    <source>
        <dbReference type="ARBA" id="ARBA00001946"/>
    </source>
</evidence>
<proteinExistence type="inferred from homology"/>
<evidence type="ECO:0000256" key="13">
    <source>
        <dbReference type="ARBA" id="ARBA00023136"/>
    </source>
</evidence>
<dbReference type="HAMAP" id="MF_00719">
    <property type="entry name" value="CobS"/>
    <property type="match status" value="1"/>
</dbReference>
<evidence type="ECO:0000256" key="14">
    <source>
        <dbReference type="ARBA" id="ARBA00025228"/>
    </source>
</evidence>
<evidence type="ECO:0000313" key="21">
    <source>
        <dbReference type="Proteomes" id="UP000037326"/>
    </source>
</evidence>
<dbReference type="Pfam" id="PF02654">
    <property type="entry name" value="CobS"/>
    <property type="match status" value="1"/>
</dbReference>
<dbReference type="UniPathway" id="UPA00148">
    <property type="reaction ID" value="UER00238"/>
</dbReference>
<comment type="subcellular location">
    <subcellularLocation>
        <location evidence="2 19">Cell membrane</location>
        <topology evidence="2 19">Multi-pass membrane protein</topology>
    </subcellularLocation>
</comment>
<evidence type="ECO:0000256" key="16">
    <source>
        <dbReference type="ARBA" id="ARBA00032853"/>
    </source>
</evidence>
<comment type="pathway">
    <text evidence="3 19">Cofactor biosynthesis; adenosylcobalamin biosynthesis; adenosylcobalamin from cob(II)yrinate a,c-diamide: step 7/7.</text>
</comment>
<feature type="transmembrane region" description="Helical" evidence="19">
    <location>
        <begin position="205"/>
        <end position="223"/>
    </location>
</feature>
<evidence type="ECO:0000256" key="5">
    <source>
        <dbReference type="ARBA" id="ARBA00013200"/>
    </source>
</evidence>
<evidence type="ECO:0000256" key="15">
    <source>
        <dbReference type="ARBA" id="ARBA00032605"/>
    </source>
</evidence>
<dbReference type="AlphaFoldDB" id="A0A0K9FEC4"/>
<dbReference type="Proteomes" id="UP000037326">
    <property type="component" value="Unassembled WGS sequence"/>
</dbReference>
<gene>
    <name evidence="19" type="primary">cobS</name>
    <name evidence="20" type="ORF">ACZ11_10400</name>
</gene>
<dbReference type="GO" id="GO:0009236">
    <property type="term" value="P:cobalamin biosynthetic process"/>
    <property type="evidence" value="ECO:0007669"/>
    <property type="project" value="UniProtKB-UniRule"/>
</dbReference>
<keyword evidence="7 19" id="KW-1003">Cell membrane</keyword>
<dbReference type="OrthoDB" id="9794626at2"/>
<keyword evidence="9 19" id="KW-0808">Transferase</keyword>
<dbReference type="RefSeq" id="WP_049665851.1">
    <property type="nucleotide sequence ID" value="NZ_JBIVOC010000034.1"/>
</dbReference>
<comment type="catalytic activity">
    <reaction evidence="18 19">
        <text>alpha-ribazole 5'-phosphate + adenosylcob(III)inamide-GDP = adenosylcob(III)alamin 5'-phosphate + GMP + H(+)</text>
        <dbReference type="Rhea" id="RHEA:23560"/>
        <dbReference type="ChEBI" id="CHEBI:15378"/>
        <dbReference type="ChEBI" id="CHEBI:57918"/>
        <dbReference type="ChEBI" id="CHEBI:58115"/>
        <dbReference type="ChEBI" id="CHEBI:60487"/>
        <dbReference type="ChEBI" id="CHEBI:60493"/>
        <dbReference type="EC" id="2.7.8.26"/>
    </reaction>
</comment>
<evidence type="ECO:0000256" key="9">
    <source>
        <dbReference type="ARBA" id="ARBA00022679"/>
    </source>
</evidence>
<dbReference type="GO" id="GO:0005886">
    <property type="term" value="C:plasma membrane"/>
    <property type="evidence" value="ECO:0007669"/>
    <property type="project" value="UniProtKB-SubCell"/>
</dbReference>
<comment type="cofactor">
    <cofactor evidence="1 19">
        <name>Mg(2+)</name>
        <dbReference type="ChEBI" id="CHEBI:18420"/>
    </cofactor>
</comment>
<dbReference type="PANTHER" id="PTHR34148:SF1">
    <property type="entry name" value="ADENOSYLCOBINAMIDE-GDP RIBAZOLETRANSFERASE"/>
    <property type="match status" value="1"/>
</dbReference>
<keyword evidence="13 19" id="KW-0472">Membrane</keyword>
<dbReference type="EC" id="2.7.8.26" evidence="5 19"/>
<comment type="similarity">
    <text evidence="4 19">Belongs to the CobS family.</text>
</comment>
<dbReference type="GO" id="GO:0051073">
    <property type="term" value="F:adenosylcobinamide-GDP ribazoletransferase activity"/>
    <property type="evidence" value="ECO:0007669"/>
    <property type="project" value="UniProtKB-UniRule"/>
</dbReference>
<evidence type="ECO:0000256" key="12">
    <source>
        <dbReference type="ARBA" id="ARBA00022989"/>
    </source>
</evidence>
<evidence type="ECO:0000256" key="8">
    <source>
        <dbReference type="ARBA" id="ARBA00022573"/>
    </source>
</evidence>
<evidence type="ECO:0000256" key="18">
    <source>
        <dbReference type="ARBA" id="ARBA00049504"/>
    </source>
</evidence>
<dbReference type="NCBIfam" id="TIGR00317">
    <property type="entry name" value="cobS"/>
    <property type="match status" value="1"/>
</dbReference>
<feature type="transmembrane region" description="Helical" evidence="19">
    <location>
        <begin position="66"/>
        <end position="91"/>
    </location>
</feature>
<dbReference type="EMBL" id="LFXJ01000005">
    <property type="protein sequence ID" value="KMY32523.1"/>
    <property type="molecule type" value="Genomic_DNA"/>
</dbReference>
<evidence type="ECO:0000256" key="3">
    <source>
        <dbReference type="ARBA" id="ARBA00004663"/>
    </source>
</evidence>
<comment type="caution">
    <text evidence="20">The sequence shown here is derived from an EMBL/GenBank/DDBJ whole genome shotgun (WGS) entry which is preliminary data.</text>
</comment>
<keyword evidence="12 19" id="KW-1133">Transmembrane helix</keyword>
<feature type="transmembrane region" description="Helical" evidence="19">
    <location>
        <begin position="112"/>
        <end position="130"/>
    </location>
</feature>
<feature type="transmembrane region" description="Helical" evidence="19">
    <location>
        <begin position="182"/>
        <end position="199"/>
    </location>
</feature>
<name>A0A0K9FEC4_9BACI</name>
<evidence type="ECO:0000256" key="19">
    <source>
        <dbReference type="HAMAP-Rule" id="MF_00719"/>
    </source>
</evidence>
<evidence type="ECO:0000256" key="11">
    <source>
        <dbReference type="ARBA" id="ARBA00022842"/>
    </source>
</evidence>
<protein>
    <recommendedName>
        <fullName evidence="6 19">Adenosylcobinamide-GDP ribazoletransferase</fullName>
        <ecNumber evidence="5 19">2.7.8.26</ecNumber>
    </recommendedName>
    <alternativeName>
        <fullName evidence="16 19">Cobalamin synthase</fullName>
    </alternativeName>
    <alternativeName>
        <fullName evidence="15 19">Cobalamin-5'-phosphate synthase</fullName>
    </alternativeName>
</protein>
<keyword evidence="10 19" id="KW-0812">Transmembrane</keyword>
<dbReference type="PANTHER" id="PTHR34148">
    <property type="entry name" value="ADENOSYLCOBINAMIDE-GDP RIBAZOLETRANSFERASE"/>
    <property type="match status" value="1"/>
</dbReference>
<dbReference type="GO" id="GO:0008818">
    <property type="term" value="F:cobalamin 5'-phosphate synthase activity"/>
    <property type="evidence" value="ECO:0007669"/>
    <property type="project" value="UniProtKB-UniRule"/>
</dbReference>
<evidence type="ECO:0000256" key="7">
    <source>
        <dbReference type="ARBA" id="ARBA00022475"/>
    </source>
</evidence>
<feature type="transmembrane region" description="Helical" evidence="19">
    <location>
        <begin position="142"/>
        <end position="161"/>
    </location>
</feature>
<comment type="function">
    <text evidence="14 19">Joins adenosylcobinamide-GDP and alpha-ribazole to generate adenosylcobalamin (Ado-cobalamin). Also synthesizes adenosylcobalamin 5'-phosphate from adenosylcobinamide-GDP and alpha-ribazole 5'-phosphate.</text>
</comment>
<sequence>MKNFWHSIQLAFQFFTVLPVHKEIPLSKATITGMFAFLPWVGALMGTVVAAVIYSLTEWTASSEVLLSFVIIGLFALFTGGLHLDGFIDMGDAYFSYRDREKRLEILDDPRVGAFGVLSVLFLVLGKFVILHELFVQHKFALWMPVFIPLLTRVGMSFYFMSLKCSKEKGLAYFFKTHIKPGLLICFMLLTLVIAYSSLLFVIGFSIVPLVLIAVLAIAFLVFRQFTVRNFGGVSGDLLGASIEGMEVVLWVTLLLCA</sequence>
<dbReference type="InterPro" id="IPR003805">
    <property type="entry name" value="CobS"/>
</dbReference>
<keyword evidence="8 19" id="KW-0169">Cobalamin biosynthesis</keyword>
<keyword evidence="11 19" id="KW-0460">Magnesium</keyword>
<dbReference type="PATRIC" id="fig|582475.4.peg.1670"/>
<evidence type="ECO:0000256" key="6">
    <source>
        <dbReference type="ARBA" id="ARBA00015850"/>
    </source>
</evidence>
<evidence type="ECO:0000256" key="17">
    <source>
        <dbReference type="ARBA" id="ARBA00048623"/>
    </source>
</evidence>
<evidence type="ECO:0000256" key="2">
    <source>
        <dbReference type="ARBA" id="ARBA00004651"/>
    </source>
</evidence>
<evidence type="ECO:0000256" key="10">
    <source>
        <dbReference type="ARBA" id="ARBA00022692"/>
    </source>
</evidence>
<evidence type="ECO:0000313" key="20">
    <source>
        <dbReference type="EMBL" id="KMY32523.1"/>
    </source>
</evidence>
<organism evidence="20 21">
    <name type="scientific">Lysinibacillus xylanilyticus</name>
    <dbReference type="NCBI Taxonomy" id="582475"/>
    <lineage>
        <taxon>Bacteria</taxon>
        <taxon>Bacillati</taxon>
        <taxon>Bacillota</taxon>
        <taxon>Bacilli</taxon>
        <taxon>Bacillales</taxon>
        <taxon>Bacillaceae</taxon>
        <taxon>Lysinibacillus</taxon>
    </lineage>
</organism>
<feature type="transmembrane region" description="Helical" evidence="19">
    <location>
        <begin position="31"/>
        <end position="54"/>
    </location>
</feature>
<reference evidence="21" key="1">
    <citation type="submission" date="2015-07" db="EMBL/GenBank/DDBJ databases">
        <authorList>
            <consortium name="Consortium for Microbial Forensics and Genomics (microFORGE)"/>
            <person name="Knight B.M."/>
            <person name="Roberts D.P."/>
            <person name="Lin D."/>
            <person name="Hari K."/>
            <person name="Fletcher J."/>
            <person name="Melcher U."/>
            <person name="Blagden T."/>
            <person name="Winegar R.A."/>
        </authorList>
    </citation>
    <scope>NUCLEOTIDE SEQUENCE [LARGE SCALE GENOMIC DNA]</scope>
    <source>
        <strain evidence="21">DSM 23493</strain>
    </source>
</reference>
<evidence type="ECO:0000256" key="4">
    <source>
        <dbReference type="ARBA" id="ARBA00010561"/>
    </source>
</evidence>
<dbReference type="GeneID" id="96598657"/>